<organism evidence="1 2">
    <name type="scientific">Phlebia brevispora</name>
    <dbReference type="NCBI Taxonomy" id="194682"/>
    <lineage>
        <taxon>Eukaryota</taxon>
        <taxon>Fungi</taxon>
        <taxon>Dikarya</taxon>
        <taxon>Basidiomycota</taxon>
        <taxon>Agaricomycotina</taxon>
        <taxon>Agaricomycetes</taxon>
        <taxon>Polyporales</taxon>
        <taxon>Meruliaceae</taxon>
        <taxon>Phlebia</taxon>
    </lineage>
</organism>
<keyword evidence="2" id="KW-1185">Reference proteome</keyword>
<evidence type="ECO:0000313" key="1">
    <source>
        <dbReference type="EMBL" id="KAJ3559936.1"/>
    </source>
</evidence>
<dbReference type="Proteomes" id="UP001148662">
    <property type="component" value="Unassembled WGS sequence"/>
</dbReference>
<protein>
    <submittedName>
        <fullName evidence="1">Uncharacterized protein</fullName>
    </submittedName>
</protein>
<accession>A0ACC1TFK6</accession>
<reference evidence="1" key="1">
    <citation type="submission" date="2022-07" db="EMBL/GenBank/DDBJ databases">
        <title>Genome Sequence of Phlebia brevispora.</title>
        <authorList>
            <person name="Buettner E."/>
        </authorList>
    </citation>
    <scope>NUCLEOTIDE SEQUENCE</scope>
    <source>
        <strain evidence="1">MPL23</strain>
    </source>
</reference>
<proteinExistence type="predicted"/>
<name>A0ACC1TFK6_9APHY</name>
<evidence type="ECO:0000313" key="2">
    <source>
        <dbReference type="Proteomes" id="UP001148662"/>
    </source>
</evidence>
<comment type="caution">
    <text evidence="1">The sequence shown here is derived from an EMBL/GenBank/DDBJ whole genome shotgun (WGS) entry which is preliminary data.</text>
</comment>
<gene>
    <name evidence="1" type="ORF">NM688_g47</name>
</gene>
<dbReference type="EMBL" id="JANHOG010000003">
    <property type="protein sequence ID" value="KAJ3559936.1"/>
    <property type="molecule type" value="Genomic_DNA"/>
</dbReference>
<sequence length="301" mass="33672">MSIEDLRPRFPQLTDSNYIEWAIRVEAELIRKKLWYNVVYIKGEPAEGLTIEERDAWWKAKLAKRSKKKMGEARAELILRVEDSQLAHMKSRDPMKIWKDLKKVHVARGLASQLALRWHWWRMVKGEKESMSAWIGQVKGAAHQLVEIGVQVSDEDRILVLTNGLGSSYDSFVISLDATPAHELTLEVVVNRLLNEEVRHENRSEQDVEDRARLETAVMLARGSSGSGIAVKAGARTCWSCGEVGHVKAKCPHRLKDGDAAGKQVAHVALSARSAGAGTDVSQLKDLGTVEVGQRMPGYVY</sequence>